<protein>
    <submittedName>
        <fullName evidence="2">Uncharacterized protein</fullName>
    </submittedName>
</protein>
<dbReference type="EMBL" id="QFOD01000020">
    <property type="protein sequence ID" value="PZP28890.1"/>
    <property type="molecule type" value="Genomic_DNA"/>
</dbReference>
<evidence type="ECO:0000256" key="1">
    <source>
        <dbReference type="SAM" id="Phobius"/>
    </source>
</evidence>
<proteinExistence type="predicted"/>
<gene>
    <name evidence="2" type="ORF">DI603_18170</name>
</gene>
<keyword evidence="1" id="KW-1133">Transmembrane helix</keyword>
<feature type="transmembrane region" description="Helical" evidence="1">
    <location>
        <begin position="22"/>
        <end position="42"/>
    </location>
</feature>
<organism evidence="2 3">
    <name type="scientific">Roseateles depolymerans</name>
    <dbReference type="NCBI Taxonomy" id="76731"/>
    <lineage>
        <taxon>Bacteria</taxon>
        <taxon>Pseudomonadati</taxon>
        <taxon>Pseudomonadota</taxon>
        <taxon>Betaproteobacteria</taxon>
        <taxon>Burkholderiales</taxon>
        <taxon>Sphaerotilaceae</taxon>
        <taxon>Roseateles</taxon>
    </lineage>
</organism>
<evidence type="ECO:0000313" key="2">
    <source>
        <dbReference type="EMBL" id="PZP28890.1"/>
    </source>
</evidence>
<dbReference type="PROSITE" id="PS51257">
    <property type="entry name" value="PROKAR_LIPOPROTEIN"/>
    <property type="match status" value="1"/>
</dbReference>
<comment type="caution">
    <text evidence="2">The sequence shown here is derived from an EMBL/GenBank/DDBJ whole genome shotgun (WGS) entry which is preliminary data.</text>
</comment>
<keyword evidence="1" id="KW-0472">Membrane</keyword>
<accession>A0A2W5DKD2</accession>
<reference evidence="2 3" key="1">
    <citation type="submission" date="2017-08" db="EMBL/GenBank/DDBJ databases">
        <title>Infants hospitalized years apart are colonized by the same room-sourced microbial strains.</title>
        <authorList>
            <person name="Brooks B."/>
            <person name="Olm M.R."/>
            <person name="Firek B.A."/>
            <person name="Baker R."/>
            <person name="Thomas B.C."/>
            <person name="Morowitz M.J."/>
            <person name="Banfield J.F."/>
        </authorList>
    </citation>
    <scope>NUCLEOTIDE SEQUENCE [LARGE SCALE GENOMIC DNA]</scope>
    <source>
        <strain evidence="2">S2_012_000_R2_81</strain>
    </source>
</reference>
<keyword evidence="1" id="KW-0812">Transmembrane</keyword>
<dbReference type="AlphaFoldDB" id="A0A2W5DKD2"/>
<dbReference type="Proteomes" id="UP000249633">
    <property type="component" value="Unassembled WGS sequence"/>
</dbReference>
<evidence type="ECO:0000313" key="3">
    <source>
        <dbReference type="Proteomes" id="UP000249633"/>
    </source>
</evidence>
<name>A0A2W5DKD2_9BURK</name>
<sequence>MLTVRYLPPEPTLRDAFTEKGLLKGLGLWLITMACLVALMAPTTDRDRFQLRVIDGIEVYSPILNDDRCAAEADAGEELCLVGTRPVVGPLG</sequence>